<accession>A0A026W8X5</accession>
<evidence type="ECO:0000313" key="2">
    <source>
        <dbReference type="Proteomes" id="UP000053097"/>
    </source>
</evidence>
<proteinExistence type="predicted"/>
<sequence>MVYVMRVDAEGVLDGRQTSRWATTLRRCYIADSVEGLNSRQPGLDRAEVAMLG</sequence>
<name>A0A026W8X5_OOCBI</name>
<reference evidence="1 2" key="1">
    <citation type="journal article" date="2014" name="Curr. Biol.">
        <title>The genome of the clonal raider ant Cerapachys biroi.</title>
        <authorList>
            <person name="Oxley P.R."/>
            <person name="Ji L."/>
            <person name="Fetter-Pruneda I."/>
            <person name="McKenzie S.K."/>
            <person name="Li C."/>
            <person name="Hu H."/>
            <person name="Zhang G."/>
            <person name="Kronauer D.J."/>
        </authorList>
    </citation>
    <scope>NUCLEOTIDE SEQUENCE [LARGE SCALE GENOMIC DNA]</scope>
</reference>
<dbReference type="AlphaFoldDB" id="A0A026W8X5"/>
<dbReference type="Proteomes" id="UP000053097">
    <property type="component" value="Unassembled WGS sequence"/>
</dbReference>
<protein>
    <submittedName>
        <fullName evidence="1">Uncharacterized protein</fullName>
    </submittedName>
</protein>
<organism evidence="1 2">
    <name type="scientific">Ooceraea biroi</name>
    <name type="common">Clonal raider ant</name>
    <name type="synonym">Cerapachys biroi</name>
    <dbReference type="NCBI Taxonomy" id="2015173"/>
    <lineage>
        <taxon>Eukaryota</taxon>
        <taxon>Metazoa</taxon>
        <taxon>Ecdysozoa</taxon>
        <taxon>Arthropoda</taxon>
        <taxon>Hexapoda</taxon>
        <taxon>Insecta</taxon>
        <taxon>Pterygota</taxon>
        <taxon>Neoptera</taxon>
        <taxon>Endopterygota</taxon>
        <taxon>Hymenoptera</taxon>
        <taxon>Apocrita</taxon>
        <taxon>Aculeata</taxon>
        <taxon>Formicoidea</taxon>
        <taxon>Formicidae</taxon>
        <taxon>Dorylinae</taxon>
        <taxon>Ooceraea</taxon>
    </lineage>
</organism>
<keyword evidence="2" id="KW-1185">Reference proteome</keyword>
<gene>
    <name evidence="1" type="ORF">X777_09823</name>
</gene>
<evidence type="ECO:0000313" key="1">
    <source>
        <dbReference type="EMBL" id="EZA51479.1"/>
    </source>
</evidence>
<dbReference type="EMBL" id="KK107388">
    <property type="protein sequence ID" value="EZA51479.1"/>
    <property type="molecule type" value="Genomic_DNA"/>
</dbReference>